<feature type="region of interest" description="Disordered" evidence="1">
    <location>
        <begin position="96"/>
        <end position="121"/>
    </location>
</feature>
<reference evidence="2 3" key="1">
    <citation type="submission" date="2021-07" db="EMBL/GenBank/DDBJ databases">
        <title>Genome data of Colletotrichum spaethianum.</title>
        <authorList>
            <person name="Utami Y.D."/>
            <person name="Hiruma K."/>
        </authorList>
    </citation>
    <scope>NUCLEOTIDE SEQUENCE [LARGE SCALE GENOMIC DNA]</scope>
    <source>
        <strain evidence="2 3">MAFF 242679</strain>
    </source>
</reference>
<dbReference type="AlphaFoldDB" id="A0AA37H114"/>
<evidence type="ECO:0000313" key="2">
    <source>
        <dbReference type="EMBL" id="GJC90345.1"/>
    </source>
</evidence>
<proteinExistence type="predicted"/>
<dbReference type="EMBL" id="BPPX01000052">
    <property type="protein sequence ID" value="GJC90345.1"/>
    <property type="molecule type" value="Genomic_DNA"/>
</dbReference>
<keyword evidence="3" id="KW-1185">Reference proteome</keyword>
<name>A0AA37H114_9PEZI</name>
<sequence length="121" mass="13261">MGPIVTIQIASELRIPILLTDATITRDHCPSRDQAWTDSPKSTWSTLADSLKPGVDAGILPRRTLEQHCARTHDRGPAIQLAHFATNKASALTTSSKLQARVAEKPTQRGSQQPPCNWILE</sequence>
<dbReference type="Proteomes" id="UP001055172">
    <property type="component" value="Unassembled WGS sequence"/>
</dbReference>
<evidence type="ECO:0000313" key="3">
    <source>
        <dbReference type="Proteomes" id="UP001055172"/>
    </source>
</evidence>
<evidence type="ECO:0000256" key="1">
    <source>
        <dbReference type="SAM" id="MobiDB-lite"/>
    </source>
</evidence>
<protein>
    <submittedName>
        <fullName evidence="2">Uncharacterized protein</fullName>
    </submittedName>
</protein>
<gene>
    <name evidence="2" type="ORF">ColLi_13183</name>
</gene>
<organism evidence="2 3">
    <name type="scientific">Colletotrichum liriopes</name>
    <dbReference type="NCBI Taxonomy" id="708192"/>
    <lineage>
        <taxon>Eukaryota</taxon>
        <taxon>Fungi</taxon>
        <taxon>Dikarya</taxon>
        <taxon>Ascomycota</taxon>
        <taxon>Pezizomycotina</taxon>
        <taxon>Sordariomycetes</taxon>
        <taxon>Hypocreomycetidae</taxon>
        <taxon>Glomerellales</taxon>
        <taxon>Glomerellaceae</taxon>
        <taxon>Colletotrichum</taxon>
        <taxon>Colletotrichum spaethianum species complex</taxon>
    </lineage>
</organism>
<accession>A0AA37H114</accession>
<comment type="caution">
    <text evidence="2">The sequence shown here is derived from an EMBL/GenBank/DDBJ whole genome shotgun (WGS) entry which is preliminary data.</text>
</comment>